<protein>
    <submittedName>
        <fullName evidence="1">Uncharacterized protein</fullName>
    </submittedName>
</protein>
<dbReference type="EMBL" id="JACHND010000001">
    <property type="protein sequence ID" value="MBB4702578.1"/>
    <property type="molecule type" value="Genomic_DNA"/>
</dbReference>
<keyword evidence="2" id="KW-1185">Reference proteome</keyword>
<organism evidence="1 2">
    <name type="scientific">Sphaerisporangium siamense</name>
    <dbReference type="NCBI Taxonomy" id="795645"/>
    <lineage>
        <taxon>Bacteria</taxon>
        <taxon>Bacillati</taxon>
        <taxon>Actinomycetota</taxon>
        <taxon>Actinomycetes</taxon>
        <taxon>Streptosporangiales</taxon>
        <taxon>Streptosporangiaceae</taxon>
        <taxon>Sphaerisporangium</taxon>
    </lineage>
</organism>
<evidence type="ECO:0000313" key="2">
    <source>
        <dbReference type="Proteomes" id="UP000542210"/>
    </source>
</evidence>
<evidence type="ECO:0000313" key="1">
    <source>
        <dbReference type="EMBL" id="MBB4702578.1"/>
    </source>
</evidence>
<name>A0A7W7G990_9ACTN</name>
<sequence>MAFDASLYFRLVSNLTSPLDLSTAASVLDKSAQIPLTQGSGAGQADKVWHDTRTITASATDTLDLAGGGLTDPFGAAFTLARIKGLLVVAAGGNTNNVNVQRPATNGVPLFSAVSSNIAVHPGGVFLWMAPSAAGVVVTAGTGDLIDFVNSSGGTPVTYDVVIIGASS</sequence>
<dbReference type="RefSeq" id="WP_184882454.1">
    <property type="nucleotide sequence ID" value="NZ_BOOV01000033.1"/>
</dbReference>
<comment type="caution">
    <text evidence="1">The sequence shown here is derived from an EMBL/GenBank/DDBJ whole genome shotgun (WGS) entry which is preliminary data.</text>
</comment>
<gene>
    <name evidence="1" type="ORF">BJ982_004122</name>
</gene>
<dbReference type="Proteomes" id="UP000542210">
    <property type="component" value="Unassembled WGS sequence"/>
</dbReference>
<dbReference type="AlphaFoldDB" id="A0A7W7G990"/>
<accession>A0A7W7G990</accession>
<proteinExistence type="predicted"/>
<reference evidence="1 2" key="1">
    <citation type="submission" date="2020-08" db="EMBL/GenBank/DDBJ databases">
        <title>Sequencing the genomes of 1000 actinobacteria strains.</title>
        <authorList>
            <person name="Klenk H.-P."/>
        </authorList>
    </citation>
    <scope>NUCLEOTIDE SEQUENCE [LARGE SCALE GENOMIC DNA]</scope>
    <source>
        <strain evidence="1 2">DSM 45784</strain>
    </source>
</reference>